<reference evidence="2 3" key="1">
    <citation type="submission" date="2021-09" db="EMBL/GenBank/DDBJ databases">
        <title>Genomic insights and catalytic innovation underlie evolution of tropane alkaloids biosynthesis.</title>
        <authorList>
            <person name="Wang Y.-J."/>
            <person name="Tian T."/>
            <person name="Huang J.-P."/>
            <person name="Huang S.-X."/>
        </authorList>
    </citation>
    <scope>NUCLEOTIDE SEQUENCE [LARGE SCALE GENOMIC DNA]</scope>
    <source>
        <strain evidence="2">KIB-2018</strain>
        <tissue evidence="2">Leaf</tissue>
    </source>
</reference>
<dbReference type="PANTHER" id="PTHR37725">
    <property type="match status" value="1"/>
</dbReference>
<name>A0AAV8SXW7_9ROSI</name>
<keyword evidence="3" id="KW-1185">Reference proteome</keyword>
<protein>
    <submittedName>
        <fullName evidence="2">Uncharacterized protein</fullName>
    </submittedName>
</protein>
<dbReference type="Proteomes" id="UP001159364">
    <property type="component" value="Linkage Group LG07"/>
</dbReference>
<feature type="region of interest" description="Disordered" evidence="1">
    <location>
        <begin position="163"/>
        <end position="191"/>
    </location>
</feature>
<sequence>MMEHNPHDTPGPESQAPIIYPSGYCQDDTFDIVMAPSSTSTSPSLGIYDDISLMGSGFYPQRYGGDHVYYQRNRSEEDGNSVDPRLMRLLEFFRQLFIRRRELLNRMFPGLQDECVEVCKKVGNMLHLRKPGHEVVTLRRSLSIGSGELSSSLRPDRFKVRTVTPVGGTVAQGGGDDDRRGDKTSGGSKSK</sequence>
<dbReference type="EMBL" id="JAIWQS010000007">
    <property type="protein sequence ID" value="KAJ8759163.1"/>
    <property type="molecule type" value="Genomic_DNA"/>
</dbReference>
<proteinExistence type="predicted"/>
<dbReference type="AlphaFoldDB" id="A0AAV8SXW7"/>
<evidence type="ECO:0000313" key="2">
    <source>
        <dbReference type="EMBL" id="KAJ8759163.1"/>
    </source>
</evidence>
<dbReference type="PANTHER" id="PTHR37725:SF1">
    <property type="match status" value="1"/>
</dbReference>
<evidence type="ECO:0000313" key="3">
    <source>
        <dbReference type="Proteomes" id="UP001159364"/>
    </source>
</evidence>
<gene>
    <name evidence="2" type="ORF">K2173_004170</name>
</gene>
<comment type="caution">
    <text evidence="2">The sequence shown here is derived from an EMBL/GenBank/DDBJ whole genome shotgun (WGS) entry which is preliminary data.</text>
</comment>
<organism evidence="2 3">
    <name type="scientific">Erythroxylum novogranatense</name>
    <dbReference type="NCBI Taxonomy" id="1862640"/>
    <lineage>
        <taxon>Eukaryota</taxon>
        <taxon>Viridiplantae</taxon>
        <taxon>Streptophyta</taxon>
        <taxon>Embryophyta</taxon>
        <taxon>Tracheophyta</taxon>
        <taxon>Spermatophyta</taxon>
        <taxon>Magnoliopsida</taxon>
        <taxon>eudicotyledons</taxon>
        <taxon>Gunneridae</taxon>
        <taxon>Pentapetalae</taxon>
        <taxon>rosids</taxon>
        <taxon>fabids</taxon>
        <taxon>Malpighiales</taxon>
        <taxon>Erythroxylaceae</taxon>
        <taxon>Erythroxylum</taxon>
    </lineage>
</organism>
<evidence type="ECO:0000256" key="1">
    <source>
        <dbReference type="SAM" id="MobiDB-lite"/>
    </source>
</evidence>
<accession>A0AAV8SXW7</accession>